<dbReference type="AlphaFoldDB" id="A0A1G9BPU8"/>
<evidence type="ECO:0000313" key="6">
    <source>
        <dbReference type="Proteomes" id="UP000198510"/>
    </source>
</evidence>
<dbReference type="Proteomes" id="UP000198510">
    <property type="component" value="Unassembled WGS sequence"/>
</dbReference>
<keyword evidence="6" id="KW-1185">Reference proteome</keyword>
<dbReference type="SUPFAM" id="SSF51445">
    <property type="entry name" value="(Trans)glycosidases"/>
    <property type="match status" value="1"/>
</dbReference>
<dbReference type="InterPro" id="IPR024749">
    <property type="entry name" value="Collagen-bd_put"/>
</dbReference>
<name>A0A1G9BPU8_9BACT</name>
<evidence type="ECO:0000256" key="1">
    <source>
        <dbReference type="SAM" id="MobiDB-lite"/>
    </source>
</evidence>
<dbReference type="Pfam" id="PF12904">
    <property type="entry name" value="Collagen_bind_2"/>
    <property type="match status" value="1"/>
</dbReference>
<dbReference type="OrthoDB" id="59486at2"/>
<feature type="signal peptide" evidence="2">
    <location>
        <begin position="1"/>
        <end position="18"/>
    </location>
</feature>
<dbReference type="InterPro" id="IPR017853">
    <property type="entry name" value="GH"/>
</dbReference>
<feature type="region of interest" description="Disordered" evidence="1">
    <location>
        <begin position="93"/>
        <end position="116"/>
    </location>
</feature>
<evidence type="ECO:0000313" key="5">
    <source>
        <dbReference type="EMBL" id="SDK41174.1"/>
    </source>
</evidence>
<dbReference type="Gene3D" id="3.20.20.80">
    <property type="entry name" value="Glycosidases"/>
    <property type="match status" value="1"/>
</dbReference>
<dbReference type="PANTHER" id="PTHR37836:SF3">
    <property type="entry name" value="ENDOGLUCANASE"/>
    <property type="match status" value="1"/>
</dbReference>
<feature type="domain" description="Apiosidase-like catalytic" evidence="4">
    <location>
        <begin position="26"/>
        <end position="366"/>
    </location>
</feature>
<reference evidence="5 6" key="1">
    <citation type="submission" date="2016-10" db="EMBL/GenBank/DDBJ databases">
        <authorList>
            <person name="de Groot N.N."/>
        </authorList>
    </citation>
    <scope>NUCLEOTIDE SEQUENCE [LARGE SCALE GENOMIC DNA]</scope>
    <source>
        <strain evidence="5 6">DSM 25186</strain>
    </source>
</reference>
<keyword evidence="2" id="KW-0732">Signal</keyword>
<proteinExistence type="predicted"/>
<dbReference type="PANTHER" id="PTHR37836">
    <property type="entry name" value="LMO1036 PROTEIN"/>
    <property type="match status" value="1"/>
</dbReference>
<feature type="compositionally biased region" description="Polar residues" evidence="1">
    <location>
        <begin position="103"/>
        <end position="116"/>
    </location>
</feature>
<protein>
    <submittedName>
        <fullName evidence="5">Putative collagen-binding domain of a collagenase</fullName>
    </submittedName>
</protein>
<feature type="domain" description="Putative collagen-binding" evidence="3">
    <location>
        <begin position="369"/>
        <end position="459"/>
    </location>
</feature>
<gene>
    <name evidence="5" type="ORF">SAMN05421823_102672</name>
</gene>
<dbReference type="STRING" id="1075417.SAMN05421823_102672"/>
<evidence type="ECO:0000256" key="2">
    <source>
        <dbReference type="SAM" id="SignalP"/>
    </source>
</evidence>
<dbReference type="InterPro" id="IPR025277">
    <property type="entry name" value="Apiosidase-like_cat_dom"/>
</dbReference>
<accession>A0A1G9BPU8</accession>
<evidence type="ECO:0000259" key="3">
    <source>
        <dbReference type="Pfam" id="PF12904"/>
    </source>
</evidence>
<dbReference type="Pfam" id="PF13204">
    <property type="entry name" value="Apiosidase"/>
    <property type="match status" value="1"/>
</dbReference>
<sequence>MRLILLLACLFPVFGSVAQPQRLSVSKNQRFLVREDGTPFFWLGDTAWELFHRLDREQADRYLQRRAEQGFTVVQAVALAELDGLHAPNAYGDVPLRDDDPTQPLTTPGNAPDDTTQYDYWDHVDWMVDRAAALGLYVGLLPTWGDKVFKNSWGTGPEIFTPENARAYGAWIGRRYADRPNLIWIIGGDRNPRANADDLAIWRALAEGVEQGVGGRDKALLTFHPQPTEHGSSSNWFQQDAWLDFNMHQTGHCRDLPVYDRMQEDYALTPVKPTLNGEPIYEDHPVCFNAAENGYSYASDIRKAAYLSLFAGAFGHTYGCHNVWQMWAPGRTPVNGPLKPWYESLDLPGAVDLHHVRWLLESRPMLDRVPDPLLLASEPGSAAERVQATRGRDYAFVYSAAGRPFTVNMGLIRGRQVRATWYDPRTGRALPAETLPNRGTNAFVPPSAGLGQDWVLILDDVAQDYPLPQQQK</sequence>
<dbReference type="RefSeq" id="WP_089680522.1">
    <property type="nucleotide sequence ID" value="NZ_FNFO01000002.1"/>
</dbReference>
<dbReference type="EMBL" id="FNFO01000002">
    <property type="protein sequence ID" value="SDK41174.1"/>
    <property type="molecule type" value="Genomic_DNA"/>
</dbReference>
<organism evidence="5 6">
    <name type="scientific">Catalinimonas alkaloidigena</name>
    <dbReference type="NCBI Taxonomy" id="1075417"/>
    <lineage>
        <taxon>Bacteria</taxon>
        <taxon>Pseudomonadati</taxon>
        <taxon>Bacteroidota</taxon>
        <taxon>Cytophagia</taxon>
        <taxon>Cytophagales</taxon>
        <taxon>Catalimonadaceae</taxon>
        <taxon>Catalinimonas</taxon>
    </lineage>
</organism>
<evidence type="ECO:0000259" key="4">
    <source>
        <dbReference type="Pfam" id="PF13204"/>
    </source>
</evidence>
<feature type="chain" id="PRO_5011501174" evidence="2">
    <location>
        <begin position="19"/>
        <end position="472"/>
    </location>
</feature>